<keyword evidence="1" id="KW-0472">Membrane</keyword>
<sequence>MIRVFNISKIMKLVLITILVLLTINTIFIYSRLTVEVINQKKLLPIYCVDRNDKKIALTFDAAWGNDDTKELLSILKKFNAKATFFLVGFWVEKYPEDVKNIFSQGHEIGSHSDKHLHMSRLSESEIIKDVKSCEEKIMRIIHKKPVVFRPPYGDYSNTLIRTLSSLGYYVIQWDVDSLDWKDLSAQEIAQRVLKRVKSGSIVLFHNNAKNTKYALPMILNTLTQQGYEFVTVSELIYKDGYYIDHQGVQRKVVR</sequence>
<evidence type="ECO:0000256" key="1">
    <source>
        <dbReference type="SAM" id="Phobius"/>
    </source>
</evidence>
<dbReference type="PANTHER" id="PTHR10587">
    <property type="entry name" value="GLYCOSYL TRANSFERASE-RELATED"/>
    <property type="match status" value="1"/>
</dbReference>
<dbReference type="GO" id="GO:0005975">
    <property type="term" value="P:carbohydrate metabolic process"/>
    <property type="evidence" value="ECO:0007669"/>
    <property type="project" value="InterPro"/>
</dbReference>
<keyword evidence="1" id="KW-1133">Transmembrane helix</keyword>
<keyword evidence="1" id="KW-0812">Transmembrane</keyword>
<dbReference type="Gene3D" id="3.20.20.370">
    <property type="entry name" value="Glycoside hydrolase/deacetylase"/>
    <property type="match status" value="1"/>
</dbReference>
<dbReference type="InterPro" id="IPR014132">
    <property type="entry name" value="PdaB-like"/>
</dbReference>
<dbReference type="Proteomes" id="UP000006835">
    <property type="component" value="Chromosome"/>
</dbReference>
<dbReference type="PROSITE" id="PS51677">
    <property type="entry name" value="NODB"/>
    <property type="match status" value="1"/>
</dbReference>
<dbReference type="EMBL" id="CP002330">
    <property type="protein sequence ID" value="ADQ46109.1"/>
    <property type="molecule type" value="Genomic_DNA"/>
</dbReference>
<feature type="transmembrane region" description="Helical" evidence="1">
    <location>
        <begin position="12"/>
        <end position="33"/>
    </location>
</feature>
<dbReference type="InterPro" id="IPR011330">
    <property type="entry name" value="Glyco_hydro/deAcase_b/a-brl"/>
</dbReference>
<dbReference type="KEGG" id="ckn:Calkro_1248"/>
<evidence type="ECO:0000313" key="4">
    <source>
        <dbReference type="Proteomes" id="UP000006835"/>
    </source>
</evidence>
<accession>E4SBI6</accession>
<evidence type="ECO:0000259" key="2">
    <source>
        <dbReference type="PROSITE" id="PS51677"/>
    </source>
</evidence>
<feature type="domain" description="NodB homology" evidence="2">
    <location>
        <begin position="54"/>
        <end position="231"/>
    </location>
</feature>
<dbReference type="OrthoDB" id="9806342at2"/>
<keyword evidence="4" id="KW-1185">Reference proteome</keyword>
<dbReference type="InterPro" id="IPR002509">
    <property type="entry name" value="NODB_dom"/>
</dbReference>
<proteinExistence type="predicted"/>
<evidence type="ECO:0000313" key="3">
    <source>
        <dbReference type="EMBL" id="ADQ46109.1"/>
    </source>
</evidence>
<dbReference type="CDD" id="cd10917">
    <property type="entry name" value="CE4_NodB_like_6s_7s"/>
    <property type="match status" value="1"/>
</dbReference>
<reference key="1">
    <citation type="submission" date="2010-11" db="EMBL/GenBank/DDBJ databases">
        <title>Complete sequence of Caldicellulosiruptor kronotskyensis 2002.</title>
        <authorList>
            <consortium name="US DOE Joint Genome Institute"/>
            <person name="Lucas S."/>
            <person name="Copeland A."/>
            <person name="Lapidus A."/>
            <person name="Cheng J.-F."/>
            <person name="Bruce D."/>
            <person name="Goodwin L."/>
            <person name="Pitluck S."/>
            <person name="Davenport K."/>
            <person name="Detter J.C."/>
            <person name="Han C."/>
            <person name="Tapia R."/>
            <person name="Land M."/>
            <person name="Hauser L."/>
            <person name="Jeffries C."/>
            <person name="Kyrpides N."/>
            <person name="Ivanova N."/>
            <person name="Mikhailova N."/>
            <person name="Blumer-Schuette S.E."/>
            <person name="Kelly R.M."/>
            <person name="Woyke T."/>
        </authorList>
    </citation>
    <scope>NUCLEOTIDE SEQUENCE</scope>
    <source>
        <strain>2002</strain>
    </source>
</reference>
<name>E4SBI6_CALK2</name>
<dbReference type="NCBIfam" id="TIGR02764">
    <property type="entry name" value="spore_ybaN_pdaB"/>
    <property type="match status" value="1"/>
</dbReference>
<gene>
    <name evidence="3" type="ordered locus">Calkro_1248</name>
</gene>
<dbReference type="GO" id="GO:0016020">
    <property type="term" value="C:membrane"/>
    <property type="evidence" value="ECO:0007669"/>
    <property type="project" value="TreeGrafter"/>
</dbReference>
<dbReference type="SUPFAM" id="SSF88713">
    <property type="entry name" value="Glycoside hydrolase/deacetylase"/>
    <property type="match status" value="1"/>
</dbReference>
<dbReference type="InterPro" id="IPR050248">
    <property type="entry name" value="Polysacc_deacetylase_ArnD"/>
</dbReference>
<organism evidence="3 4">
    <name type="scientific">Caldicellulosiruptor kronotskyensis (strain DSM 18902 / VKM B-2412 / 2002)</name>
    <dbReference type="NCBI Taxonomy" id="632348"/>
    <lineage>
        <taxon>Bacteria</taxon>
        <taxon>Bacillati</taxon>
        <taxon>Bacillota</taxon>
        <taxon>Bacillota incertae sedis</taxon>
        <taxon>Caldicellulosiruptorales</taxon>
        <taxon>Caldicellulosiruptoraceae</taxon>
        <taxon>Caldicellulosiruptor</taxon>
    </lineage>
</organism>
<dbReference type="GO" id="GO:0016810">
    <property type="term" value="F:hydrolase activity, acting on carbon-nitrogen (but not peptide) bonds"/>
    <property type="evidence" value="ECO:0007669"/>
    <property type="project" value="InterPro"/>
</dbReference>
<reference evidence="3 4" key="2">
    <citation type="journal article" date="2011" name="J. Bacteriol.">
        <title>Complete genome sequences for the anaerobic, extremely thermophilic plant biomass-degrading bacteria Caldicellulosiruptor hydrothermalis, Caldicellulosiruptor kristjanssonii, Caldicellulosiruptor kronotskyensis, Caldicellulosiruptor owensenis, and Caldicellulosiruptor lactoaceticus.</title>
        <authorList>
            <person name="Blumer-Schuette S.E."/>
            <person name="Ozdemir I."/>
            <person name="Mistry D."/>
            <person name="Lucas S."/>
            <person name="Lapidus A."/>
            <person name="Cheng J.F."/>
            <person name="Goodwin L.A."/>
            <person name="Pitluck S."/>
            <person name="Land M.L."/>
            <person name="Hauser L.J."/>
            <person name="Woyke T."/>
            <person name="Mikhailova N."/>
            <person name="Pati A."/>
            <person name="Kyrpides N.C."/>
            <person name="Ivanova N."/>
            <person name="Detter J.C."/>
            <person name="Walston-Davenport K."/>
            <person name="Han S."/>
            <person name="Adams M.W."/>
            <person name="Kelly R.M."/>
        </authorList>
    </citation>
    <scope>NUCLEOTIDE SEQUENCE [LARGE SCALE GENOMIC DNA]</scope>
    <source>
        <strain evidence="4">DSM 18902 / VKM B-2412 / 2002</strain>
    </source>
</reference>
<dbReference type="HOGENOM" id="CLU_021264_0_2_9"/>
<dbReference type="AlphaFoldDB" id="E4SBI6"/>
<dbReference type="PANTHER" id="PTHR10587:SF128">
    <property type="entry name" value="POLYSACCHARIDE DEACETYLASE PDAB-RELATED"/>
    <property type="match status" value="1"/>
</dbReference>
<dbReference type="PATRIC" id="fig|632348.3.peg.1326"/>
<dbReference type="RefSeq" id="WP_013430220.1">
    <property type="nucleotide sequence ID" value="NC_014720.1"/>
</dbReference>
<protein>
    <submittedName>
        <fullName evidence="3">Polysaccharide deacetylase</fullName>
    </submittedName>
</protein>
<dbReference type="Pfam" id="PF01522">
    <property type="entry name" value="Polysacc_deac_1"/>
    <property type="match status" value="1"/>
</dbReference>